<dbReference type="EMBL" id="CAJOBI010354284">
    <property type="protein sequence ID" value="CAF5223042.1"/>
    <property type="molecule type" value="Genomic_DNA"/>
</dbReference>
<accession>A0A8S3K120</accession>
<evidence type="ECO:0000313" key="1">
    <source>
        <dbReference type="EMBL" id="CAF5223042.1"/>
    </source>
</evidence>
<proteinExistence type="predicted"/>
<evidence type="ECO:0000313" key="2">
    <source>
        <dbReference type="Proteomes" id="UP000676336"/>
    </source>
</evidence>
<organism evidence="1 2">
    <name type="scientific">Rotaria magnacalcarata</name>
    <dbReference type="NCBI Taxonomy" id="392030"/>
    <lineage>
        <taxon>Eukaryota</taxon>
        <taxon>Metazoa</taxon>
        <taxon>Spiralia</taxon>
        <taxon>Gnathifera</taxon>
        <taxon>Rotifera</taxon>
        <taxon>Eurotatoria</taxon>
        <taxon>Bdelloidea</taxon>
        <taxon>Philodinida</taxon>
        <taxon>Philodinidae</taxon>
        <taxon>Rotaria</taxon>
    </lineage>
</organism>
<gene>
    <name evidence="1" type="ORF">SMN809_LOCUS83130</name>
</gene>
<sequence length="55" mass="6510">DWFHTILGWQHPDYACYSDPLETIRFHRKTKRHLLFEQKMGNECLSYKSGLAAGL</sequence>
<dbReference type="AlphaFoldDB" id="A0A8S3K120"/>
<name>A0A8S3K120_9BILA</name>
<comment type="caution">
    <text evidence="1">The sequence shown here is derived from an EMBL/GenBank/DDBJ whole genome shotgun (WGS) entry which is preliminary data.</text>
</comment>
<feature type="non-terminal residue" evidence="1">
    <location>
        <position position="1"/>
    </location>
</feature>
<dbReference type="Proteomes" id="UP000676336">
    <property type="component" value="Unassembled WGS sequence"/>
</dbReference>
<protein>
    <submittedName>
        <fullName evidence="1">Uncharacterized protein</fullName>
    </submittedName>
</protein>
<reference evidence="1" key="1">
    <citation type="submission" date="2021-02" db="EMBL/GenBank/DDBJ databases">
        <authorList>
            <person name="Nowell W R."/>
        </authorList>
    </citation>
    <scope>NUCLEOTIDE SEQUENCE</scope>
</reference>